<sequence length="129" mass="14860">MTDKQESHDSYDMFLGALDVLNKSMENFRDKPVLKDLLALVDGQTAGRKFGVAVYADDPEKPFDYYTIRLHNKRFEMVSRGKDAPDIDWKVSTEFLQDINDNPQDYISNPLKFDLDWLKHRLSDAAQGG</sequence>
<gene>
    <name evidence="1" type="ORF">DWB85_16710</name>
</gene>
<evidence type="ECO:0000313" key="2">
    <source>
        <dbReference type="Proteomes" id="UP000265509"/>
    </source>
</evidence>
<organism evidence="1 2">
    <name type="scientific">Seongchinamella sediminis</name>
    <dbReference type="NCBI Taxonomy" id="2283635"/>
    <lineage>
        <taxon>Bacteria</taxon>
        <taxon>Pseudomonadati</taxon>
        <taxon>Pseudomonadota</taxon>
        <taxon>Gammaproteobacteria</taxon>
        <taxon>Cellvibrionales</taxon>
        <taxon>Halieaceae</taxon>
        <taxon>Seongchinamella</taxon>
    </lineage>
</organism>
<keyword evidence="2" id="KW-1185">Reference proteome</keyword>
<protein>
    <submittedName>
        <fullName evidence="1">Uncharacterized protein</fullName>
    </submittedName>
</protein>
<proteinExistence type="predicted"/>
<dbReference type="RefSeq" id="WP_117956839.1">
    <property type="nucleotide sequence ID" value="NZ_QRAN01000022.1"/>
</dbReference>
<dbReference type="AlphaFoldDB" id="A0A3L7DXS3"/>
<dbReference type="EMBL" id="QRAN01000022">
    <property type="protein sequence ID" value="RLQ20642.1"/>
    <property type="molecule type" value="Genomic_DNA"/>
</dbReference>
<accession>A0A3L7DXS3</accession>
<comment type="caution">
    <text evidence="1">The sequence shown here is derived from an EMBL/GenBank/DDBJ whole genome shotgun (WGS) entry which is preliminary data.</text>
</comment>
<dbReference type="OrthoDB" id="5733472at2"/>
<dbReference type="Proteomes" id="UP000265509">
    <property type="component" value="Unassembled WGS sequence"/>
</dbReference>
<reference evidence="1 2" key="1">
    <citation type="submission" date="2018-07" db="EMBL/GenBank/DDBJ databases">
        <title>Halioglobus sp. genome submission.</title>
        <authorList>
            <person name="Ye M.-Q."/>
            <person name="Du Z.-J."/>
        </authorList>
    </citation>
    <scope>NUCLEOTIDE SEQUENCE [LARGE SCALE GENOMIC DNA]</scope>
    <source>
        <strain evidence="1 2">U0301</strain>
    </source>
</reference>
<name>A0A3L7DXS3_9GAMM</name>
<evidence type="ECO:0000313" key="1">
    <source>
        <dbReference type="EMBL" id="RLQ20642.1"/>
    </source>
</evidence>